<dbReference type="EMBL" id="JBBLXS010000039">
    <property type="protein sequence ID" value="MEK0184225.1"/>
    <property type="molecule type" value="Genomic_DNA"/>
</dbReference>
<dbReference type="SUPFAM" id="SSF55874">
    <property type="entry name" value="ATPase domain of HSP90 chaperone/DNA topoisomerase II/histidine kinase"/>
    <property type="match status" value="1"/>
</dbReference>
<dbReference type="InterPro" id="IPR001789">
    <property type="entry name" value="Sig_transdc_resp-reg_receiver"/>
</dbReference>
<dbReference type="InterPro" id="IPR003594">
    <property type="entry name" value="HATPase_dom"/>
</dbReference>
<dbReference type="InterPro" id="IPR013655">
    <property type="entry name" value="PAS_fold_3"/>
</dbReference>
<dbReference type="NCBIfam" id="TIGR00229">
    <property type="entry name" value="sensory_box"/>
    <property type="match status" value="2"/>
</dbReference>
<proteinExistence type="predicted"/>
<evidence type="ECO:0000313" key="14">
    <source>
        <dbReference type="Proteomes" id="UP001384579"/>
    </source>
</evidence>
<keyword evidence="8" id="KW-0175">Coiled coil</keyword>
<dbReference type="SUPFAM" id="SSF47384">
    <property type="entry name" value="Homodimeric domain of signal transducing histidine kinase"/>
    <property type="match status" value="1"/>
</dbReference>
<evidence type="ECO:0000256" key="3">
    <source>
        <dbReference type="ARBA" id="ARBA00022553"/>
    </source>
</evidence>
<keyword evidence="3 7" id="KW-0597">Phosphoprotein</keyword>
<evidence type="ECO:0000259" key="12">
    <source>
        <dbReference type="PROSITE" id="PS50113"/>
    </source>
</evidence>
<keyword evidence="5" id="KW-0418">Kinase</keyword>
<feature type="domain" description="PAC" evidence="12">
    <location>
        <begin position="240"/>
        <end position="290"/>
    </location>
</feature>
<dbReference type="InterPro" id="IPR011006">
    <property type="entry name" value="CheY-like_superfamily"/>
</dbReference>
<dbReference type="CDD" id="cd00130">
    <property type="entry name" value="PAS"/>
    <property type="match status" value="3"/>
</dbReference>
<dbReference type="InterPro" id="IPR001610">
    <property type="entry name" value="PAC"/>
</dbReference>
<dbReference type="SMART" id="SM00387">
    <property type="entry name" value="HATPase_c"/>
    <property type="match status" value="1"/>
</dbReference>
<feature type="domain" description="PAS" evidence="11">
    <location>
        <begin position="166"/>
        <end position="215"/>
    </location>
</feature>
<evidence type="ECO:0000259" key="9">
    <source>
        <dbReference type="PROSITE" id="PS50109"/>
    </source>
</evidence>
<dbReference type="SUPFAM" id="SSF55785">
    <property type="entry name" value="PYP-like sensor domain (PAS domain)"/>
    <property type="match status" value="3"/>
</dbReference>
<evidence type="ECO:0000256" key="2">
    <source>
        <dbReference type="ARBA" id="ARBA00012438"/>
    </source>
</evidence>
<evidence type="ECO:0000259" key="11">
    <source>
        <dbReference type="PROSITE" id="PS50112"/>
    </source>
</evidence>
<name>A0ABU8YIM6_9CYAN</name>
<dbReference type="PANTHER" id="PTHR43047:SF72">
    <property type="entry name" value="OSMOSENSING HISTIDINE PROTEIN KINASE SLN1"/>
    <property type="match status" value="1"/>
</dbReference>
<dbReference type="Proteomes" id="UP001384579">
    <property type="component" value="Unassembled WGS sequence"/>
</dbReference>
<evidence type="ECO:0000259" key="10">
    <source>
        <dbReference type="PROSITE" id="PS50110"/>
    </source>
</evidence>
<evidence type="ECO:0000256" key="7">
    <source>
        <dbReference type="PROSITE-ProRule" id="PRU00169"/>
    </source>
</evidence>
<feature type="domain" description="Response regulatory" evidence="10">
    <location>
        <begin position="834"/>
        <end position="950"/>
    </location>
</feature>
<feature type="modified residue" description="4-aspartylphosphate" evidence="7">
    <location>
        <position position="63"/>
    </location>
</feature>
<accession>A0ABU8YIM6</accession>
<keyword evidence="4" id="KW-0808">Transferase</keyword>
<evidence type="ECO:0000256" key="5">
    <source>
        <dbReference type="ARBA" id="ARBA00022777"/>
    </source>
</evidence>
<dbReference type="CDD" id="cd17546">
    <property type="entry name" value="REC_hyHK_CKI1_RcsC-like"/>
    <property type="match status" value="1"/>
</dbReference>
<dbReference type="PRINTS" id="PR00344">
    <property type="entry name" value="BCTRLSENSOR"/>
</dbReference>
<dbReference type="Pfam" id="PF13426">
    <property type="entry name" value="PAS_9"/>
    <property type="match status" value="1"/>
</dbReference>
<dbReference type="InterPro" id="IPR000700">
    <property type="entry name" value="PAS-assoc_C"/>
</dbReference>
<dbReference type="SMART" id="SM00086">
    <property type="entry name" value="PAC"/>
    <property type="match status" value="3"/>
</dbReference>
<dbReference type="Pfam" id="PF00512">
    <property type="entry name" value="HisKA"/>
    <property type="match status" value="1"/>
</dbReference>
<dbReference type="InterPro" id="IPR000014">
    <property type="entry name" value="PAS"/>
</dbReference>
<feature type="domain" description="Response regulatory" evidence="10">
    <location>
        <begin position="6"/>
        <end position="129"/>
    </location>
</feature>
<feature type="modified residue" description="4-aspartylphosphate" evidence="7">
    <location>
        <position position="883"/>
    </location>
</feature>
<sequence>MNNKPVIICVDDEPIILESLKIELKKALGEEHLLETAEGGEDALELAEELLAEGSEIVAVISDYLMPNIKGDELLKQIHRISPKTIKIMLTGQADLEAVANTIKYAKLYRYIAKPWQSEDLKLTVKEAINSYFMEKQLAEQNTKLQKLNLELESLVEERTTQLRFSEEKFAKAFRSSPNPITITRLKDGSHLEINDAFCQTIGYSVAEIIGRTAIDLNIWVSQEARKKLFLLLQEKEIVRNYEFNFITKKGEIRTALLSAEIIEINNETCVISVSQDISDRKLAEEKLRALATSLAAAQRLAHVGNWEWDLSTNTTIWSEELSRIFGLDSSQAAPTLAEFAQYVHPDDLEKWQSGINAAMTTGEPYTLEYRILQPESIITDRNIPSQTNQGSFIRYIEARGEPVVNHQGQVTKIFTTLMDITLRKLAEIALVESEEKYRHLVETSQDIIWSCDATGHITFVNQAVKQIYGYEPEEMIGCSFSDFFAPESTAPDLQLQQYLLTGNSVFQYESIVLGKDGRIIDINTKAIAHLNSEGNVMGATGTASDITERKQAEITLRQAKEEADRANKAKSEFLSNMSHELRTPLNAILGFSQLLSRDTGLGEEQKQYLGIIIRSAEHLLILINNILQMSKIEVGLVTLNNSTFDLQKMLTNTEEMLKIQAQKKGLLLIFDGAPTLPKYIETDESKLRQVLINIIGNALKFTSEGGVNLRVKHEVLNSGNTLTNSPEIQNCCLLFEVEDTGPGISPEEMDSLFKPFAQTESGRKAQEGTGLGLPISKQFVNLMGGEMSVVSTVGEGSIFKFDIKVSLPNTVEIQMTQTARRVVGIEPGQPEYRILAVDDRLESRLLLVRMLSSLGFVVREAENGVQAIDVWSSWEPHLILMDMRMPVMDGYEATKRIKAHLKGQATVIIALTASAFDEERSVILSVGCDDFVAKPFREQVILEKIAKYLGVRYVYDRELAGNSQGSQFAAGLLSGEMGENEKMGTADLLFTLSASSFEVMPGEWIDELYEAAEEVDNDLIFRLILAIPPIHANFGSAIAELANNFRCDRIIDLIEEFRNY</sequence>
<dbReference type="SMART" id="SM00388">
    <property type="entry name" value="HisKA"/>
    <property type="match status" value="1"/>
</dbReference>
<dbReference type="Gene3D" id="1.10.287.130">
    <property type="match status" value="1"/>
</dbReference>
<feature type="domain" description="PAC" evidence="12">
    <location>
        <begin position="507"/>
        <end position="559"/>
    </location>
</feature>
<dbReference type="SMART" id="SM00448">
    <property type="entry name" value="REC"/>
    <property type="match status" value="2"/>
</dbReference>
<feature type="domain" description="Histidine kinase" evidence="9">
    <location>
        <begin position="577"/>
        <end position="808"/>
    </location>
</feature>
<dbReference type="PANTHER" id="PTHR43047">
    <property type="entry name" value="TWO-COMPONENT HISTIDINE PROTEIN KINASE"/>
    <property type="match status" value="1"/>
</dbReference>
<dbReference type="RefSeq" id="WP_340519996.1">
    <property type="nucleotide sequence ID" value="NZ_JBBLXS010000039.1"/>
</dbReference>
<dbReference type="SMART" id="SM00091">
    <property type="entry name" value="PAS"/>
    <property type="match status" value="3"/>
</dbReference>
<dbReference type="Gene3D" id="3.30.450.20">
    <property type="entry name" value="PAS domain"/>
    <property type="match status" value="3"/>
</dbReference>
<feature type="coiled-coil region" evidence="8">
    <location>
        <begin position="550"/>
        <end position="577"/>
    </location>
</feature>
<keyword evidence="6" id="KW-0902">Two-component regulatory system</keyword>
<dbReference type="Gene3D" id="3.30.565.10">
    <property type="entry name" value="Histidine kinase-like ATPase, C-terminal domain"/>
    <property type="match status" value="1"/>
</dbReference>
<comment type="catalytic activity">
    <reaction evidence="1">
        <text>ATP + protein L-histidine = ADP + protein N-phospho-L-histidine.</text>
        <dbReference type="EC" id="2.7.13.3"/>
    </reaction>
</comment>
<dbReference type="Pfam" id="PF00072">
    <property type="entry name" value="Response_reg"/>
    <property type="match status" value="2"/>
</dbReference>
<dbReference type="PROSITE" id="PS50113">
    <property type="entry name" value="PAC"/>
    <property type="match status" value="3"/>
</dbReference>
<dbReference type="InterPro" id="IPR013767">
    <property type="entry name" value="PAS_fold"/>
</dbReference>
<dbReference type="Pfam" id="PF08447">
    <property type="entry name" value="PAS_3"/>
    <property type="match status" value="1"/>
</dbReference>
<evidence type="ECO:0000256" key="6">
    <source>
        <dbReference type="ARBA" id="ARBA00023012"/>
    </source>
</evidence>
<dbReference type="InterPro" id="IPR003661">
    <property type="entry name" value="HisK_dim/P_dom"/>
</dbReference>
<dbReference type="Gene3D" id="3.40.50.2300">
    <property type="match status" value="2"/>
</dbReference>
<dbReference type="PROSITE" id="PS50110">
    <property type="entry name" value="RESPONSE_REGULATORY"/>
    <property type="match status" value="2"/>
</dbReference>
<gene>
    <name evidence="13" type="ORF">WMG39_05095</name>
</gene>
<organism evidence="13 14">
    <name type="scientific">Microcoleus anatoxicus PTRS2</name>
    <dbReference type="NCBI Taxonomy" id="2705321"/>
    <lineage>
        <taxon>Bacteria</taxon>
        <taxon>Bacillati</taxon>
        <taxon>Cyanobacteriota</taxon>
        <taxon>Cyanophyceae</taxon>
        <taxon>Oscillatoriophycideae</taxon>
        <taxon>Oscillatoriales</taxon>
        <taxon>Microcoleaceae</taxon>
        <taxon>Microcoleus</taxon>
        <taxon>Microcoleus anatoxicus</taxon>
    </lineage>
</organism>
<dbReference type="InterPro" id="IPR036890">
    <property type="entry name" value="HATPase_C_sf"/>
</dbReference>
<evidence type="ECO:0000256" key="1">
    <source>
        <dbReference type="ARBA" id="ARBA00000085"/>
    </source>
</evidence>
<dbReference type="InterPro" id="IPR035965">
    <property type="entry name" value="PAS-like_dom_sf"/>
</dbReference>
<evidence type="ECO:0000256" key="8">
    <source>
        <dbReference type="SAM" id="Coils"/>
    </source>
</evidence>
<feature type="domain" description="PAS" evidence="11">
    <location>
        <begin position="434"/>
        <end position="504"/>
    </location>
</feature>
<dbReference type="CDD" id="cd16922">
    <property type="entry name" value="HATPase_EvgS-ArcB-TorS-like"/>
    <property type="match status" value="1"/>
</dbReference>
<feature type="domain" description="PAS" evidence="11">
    <location>
        <begin position="310"/>
        <end position="363"/>
    </location>
</feature>
<dbReference type="PROSITE" id="PS50109">
    <property type="entry name" value="HIS_KIN"/>
    <property type="match status" value="1"/>
</dbReference>
<dbReference type="SUPFAM" id="SSF52172">
    <property type="entry name" value="CheY-like"/>
    <property type="match status" value="2"/>
</dbReference>
<evidence type="ECO:0000313" key="13">
    <source>
        <dbReference type="EMBL" id="MEK0184225.1"/>
    </source>
</evidence>
<dbReference type="InterPro" id="IPR005467">
    <property type="entry name" value="His_kinase_dom"/>
</dbReference>
<dbReference type="InterPro" id="IPR004358">
    <property type="entry name" value="Sig_transdc_His_kin-like_C"/>
</dbReference>
<dbReference type="Pfam" id="PF00989">
    <property type="entry name" value="PAS"/>
    <property type="match status" value="1"/>
</dbReference>
<dbReference type="CDD" id="cd00082">
    <property type="entry name" value="HisKA"/>
    <property type="match status" value="1"/>
</dbReference>
<reference evidence="13 14" key="1">
    <citation type="journal article" date="2020" name="Harmful Algae">
        <title>Molecular and morphological characterization of a novel dihydroanatoxin-a producing Microcoleus species (cyanobacteria) from the Russian River, California, USA.</title>
        <authorList>
            <person name="Conklin K.Y."/>
            <person name="Stancheva R."/>
            <person name="Otten T.G."/>
            <person name="Fadness R."/>
            <person name="Boyer G.L."/>
            <person name="Read B."/>
            <person name="Zhang X."/>
            <person name="Sheath R.G."/>
        </authorList>
    </citation>
    <scope>NUCLEOTIDE SEQUENCE [LARGE SCALE GENOMIC DNA]</scope>
    <source>
        <strain evidence="13 14">PTRS2</strain>
    </source>
</reference>
<dbReference type="InterPro" id="IPR036097">
    <property type="entry name" value="HisK_dim/P_sf"/>
</dbReference>
<dbReference type="Pfam" id="PF02518">
    <property type="entry name" value="HATPase_c"/>
    <property type="match status" value="1"/>
</dbReference>
<comment type="caution">
    <text evidence="13">The sequence shown here is derived from an EMBL/GenBank/DDBJ whole genome shotgun (WGS) entry which is preliminary data.</text>
</comment>
<dbReference type="Gene3D" id="2.10.70.100">
    <property type="match status" value="1"/>
</dbReference>
<evidence type="ECO:0000256" key="4">
    <source>
        <dbReference type="ARBA" id="ARBA00022679"/>
    </source>
</evidence>
<keyword evidence="14" id="KW-1185">Reference proteome</keyword>
<dbReference type="PROSITE" id="PS50112">
    <property type="entry name" value="PAS"/>
    <property type="match status" value="3"/>
</dbReference>
<dbReference type="EC" id="2.7.13.3" evidence="2"/>
<protein>
    <recommendedName>
        <fullName evidence="2">histidine kinase</fullName>
        <ecNumber evidence="2">2.7.13.3</ecNumber>
    </recommendedName>
</protein>
<feature type="domain" description="PAC" evidence="12">
    <location>
        <begin position="366"/>
        <end position="433"/>
    </location>
</feature>